<reference evidence="1" key="1">
    <citation type="submission" date="2021-02" db="EMBL/GenBank/DDBJ databases">
        <authorList>
            <person name="Nowell W R."/>
        </authorList>
    </citation>
    <scope>NUCLEOTIDE SEQUENCE</scope>
    <source>
        <strain evidence="1">Ploen Becks lab</strain>
    </source>
</reference>
<accession>A0A814KEW7</accession>
<proteinExistence type="predicted"/>
<evidence type="ECO:0000313" key="2">
    <source>
        <dbReference type="Proteomes" id="UP000663879"/>
    </source>
</evidence>
<dbReference type="AlphaFoldDB" id="A0A814KEW7"/>
<dbReference type="Proteomes" id="UP000663879">
    <property type="component" value="Unassembled WGS sequence"/>
</dbReference>
<sequence length="112" mass="12830">MSNGSNLGNKKCPKYEKIRFKDIPRSQYFSINSNESLNEVKLDSKSVKDLISSLIEAAKKKVYSKISLISIQLMTKLVKKRLVDNYLGEMKDSSIRTKSQAFAIYLFWLKTG</sequence>
<dbReference type="OrthoDB" id="7446692at2759"/>
<protein>
    <submittedName>
        <fullName evidence="1">Uncharacterized protein</fullName>
    </submittedName>
</protein>
<gene>
    <name evidence="1" type="ORF">OXX778_LOCUS18853</name>
</gene>
<evidence type="ECO:0000313" key="1">
    <source>
        <dbReference type="EMBL" id="CAF1051578.1"/>
    </source>
</evidence>
<keyword evidence="2" id="KW-1185">Reference proteome</keyword>
<dbReference type="EMBL" id="CAJNOC010005408">
    <property type="protein sequence ID" value="CAF1051578.1"/>
    <property type="molecule type" value="Genomic_DNA"/>
</dbReference>
<name>A0A814KEW7_9BILA</name>
<organism evidence="1 2">
    <name type="scientific">Brachionus calyciflorus</name>
    <dbReference type="NCBI Taxonomy" id="104777"/>
    <lineage>
        <taxon>Eukaryota</taxon>
        <taxon>Metazoa</taxon>
        <taxon>Spiralia</taxon>
        <taxon>Gnathifera</taxon>
        <taxon>Rotifera</taxon>
        <taxon>Eurotatoria</taxon>
        <taxon>Monogononta</taxon>
        <taxon>Pseudotrocha</taxon>
        <taxon>Ploima</taxon>
        <taxon>Brachionidae</taxon>
        <taxon>Brachionus</taxon>
    </lineage>
</organism>
<comment type="caution">
    <text evidence="1">The sequence shown here is derived from an EMBL/GenBank/DDBJ whole genome shotgun (WGS) entry which is preliminary data.</text>
</comment>